<name>A0A6A6TDU1_9PLEO</name>
<accession>A0A6A6TDU1</accession>
<dbReference type="AlphaFoldDB" id="A0A6A6TDU1"/>
<dbReference type="Proteomes" id="UP000799324">
    <property type="component" value="Unassembled WGS sequence"/>
</dbReference>
<dbReference type="EMBL" id="MU004317">
    <property type="protein sequence ID" value="KAF2658169.1"/>
    <property type="molecule type" value="Genomic_DNA"/>
</dbReference>
<sequence>MGPVGAGGVMRRSSWRAPGYDLHCAGWTIRSSEEGSGTGACEMERRAGPRLMYLSVVDDTFWARAPARSTRFPSLVDQIVGIARSLVAHRGDDYWAPWPFVFPSTPRLRSLPGASLGGRAQGLTVMSPRGRRTIVKRLCSQKPPPVHSHVWTALRRARGAGQAACKTKQAARPCPPCLISQPAARTTAPAGSGGASFWLAFTAVQAHVALSRARARTLVSLYCLHSACEPSSWMECMRASRPGRAGHPWLALRRSGARIFRVSLSLSRVPPRSQVPEAARPGRRPASRLWHGDGQAD</sequence>
<evidence type="ECO:0000313" key="2">
    <source>
        <dbReference type="EMBL" id="KAF2658169.1"/>
    </source>
</evidence>
<feature type="region of interest" description="Disordered" evidence="1">
    <location>
        <begin position="271"/>
        <end position="297"/>
    </location>
</feature>
<keyword evidence="3" id="KW-1185">Reference proteome</keyword>
<protein>
    <submittedName>
        <fullName evidence="2">Uncharacterized protein</fullName>
    </submittedName>
</protein>
<gene>
    <name evidence="2" type="ORF">K491DRAFT_288931</name>
</gene>
<evidence type="ECO:0000256" key="1">
    <source>
        <dbReference type="SAM" id="MobiDB-lite"/>
    </source>
</evidence>
<evidence type="ECO:0000313" key="3">
    <source>
        <dbReference type="Proteomes" id="UP000799324"/>
    </source>
</evidence>
<proteinExistence type="predicted"/>
<organism evidence="2 3">
    <name type="scientific">Lophiostoma macrostomum CBS 122681</name>
    <dbReference type="NCBI Taxonomy" id="1314788"/>
    <lineage>
        <taxon>Eukaryota</taxon>
        <taxon>Fungi</taxon>
        <taxon>Dikarya</taxon>
        <taxon>Ascomycota</taxon>
        <taxon>Pezizomycotina</taxon>
        <taxon>Dothideomycetes</taxon>
        <taxon>Pleosporomycetidae</taxon>
        <taxon>Pleosporales</taxon>
        <taxon>Lophiostomataceae</taxon>
        <taxon>Lophiostoma</taxon>
    </lineage>
</organism>
<reference evidence="2" key="1">
    <citation type="journal article" date="2020" name="Stud. Mycol.">
        <title>101 Dothideomycetes genomes: a test case for predicting lifestyles and emergence of pathogens.</title>
        <authorList>
            <person name="Haridas S."/>
            <person name="Albert R."/>
            <person name="Binder M."/>
            <person name="Bloem J."/>
            <person name="Labutti K."/>
            <person name="Salamov A."/>
            <person name="Andreopoulos B."/>
            <person name="Baker S."/>
            <person name="Barry K."/>
            <person name="Bills G."/>
            <person name="Bluhm B."/>
            <person name="Cannon C."/>
            <person name="Castanera R."/>
            <person name="Culley D."/>
            <person name="Daum C."/>
            <person name="Ezra D."/>
            <person name="Gonzalez J."/>
            <person name="Henrissat B."/>
            <person name="Kuo A."/>
            <person name="Liang C."/>
            <person name="Lipzen A."/>
            <person name="Lutzoni F."/>
            <person name="Magnuson J."/>
            <person name="Mondo S."/>
            <person name="Nolan M."/>
            <person name="Ohm R."/>
            <person name="Pangilinan J."/>
            <person name="Park H.-J."/>
            <person name="Ramirez L."/>
            <person name="Alfaro M."/>
            <person name="Sun H."/>
            <person name="Tritt A."/>
            <person name="Yoshinaga Y."/>
            <person name="Zwiers L.-H."/>
            <person name="Turgeon B."/>
            <person name="Goodwin S."/>
            <person name="Spatafora J."/>
            <person name="Crous P."/>
            <person name="Grigoriev I."/>
        </authorList>
    </citation>
    <scope>NUCLEOTIDE SEQUENCE</scope>
    <source>
        <strain evidence="2">CBS 122681</strain>
    </source>
</reference>